<evidence type="ECO:0008006" key="10">
    <source>
        <dbReference type="Google" id="ProtNLM"/>
    </source>
</evidence>
<feature type="region of interest" description="Disordered" evidence="5">
    <location>
        <begin position="1"/>
        <end position="40"/>
    </location>
</feature>
<reference evidence="8" key="2">
    <citation type="submission" date="2015-06" db="UniProtKB">
        <authorList>
            <consortium name="EnsemblMetazoa"/>
        </authorList>
    </citation>
    <scope>IDENTIFICATION</scope>
</reference>
<evidence type="ECO:0000313" key="9">
    <source>
        <dbReference type="Proteomes" id="UP000015104"/>
    </source>
</evidence>
<dbReference type="InterPro" id="IPR000058">
    <property type="entry name" value="Znf_AN1"/>
</dbReference>
<dbReference type="PROSITE" id="PS50053">
    <property type="entry name" value="UBIQUITIN_2"/>
    <property type="match status" value="1"/>
</dbReference>
<dbReference type="PANTHER" id="PTHR46728:SF1">
    <property type="entry name" value="AN1-TYPE ZINC FINGER PROTEIN 4"/>
    <property type="match status" value="1"/>
</dbReference>
<dbReference type="SMART" id="SM00154">
    <property type="entry name" value="ZnF_AN1"/>
    <property type="match status" value="1"/>
</dbReference>
<gene>
    <name evidence="8" type="primary">107370040</name>
</gene>
<evidence type="ECO:0000256" key="3">
    <source>
        <dbReference type="ARBA" id="ARBA00022833"/>
    </source>
</evidence>
<reference evidence="9" key="1">
    <citation type="submission" date="2011-08" db="EMBL/GenBank/DDBJ databases">
        <authorList>
            <person name="Rombauts S."/>
        </authorList>
    </citation>
    <scope>NUCLEOTIDE SEQUENCE</scope>
    <source>
        <strain evidence="9">London</strain>
    </source>
</reference>
<feature type="region of interest" description="Disordered" evidence="5">
    <location>
        <begin position="686"/>
        <end position="732"/>
    </location>
</feature>
<dbReference type="Gene3D" id="4.10.1110.10">
    <property type="entry name" value="AN1-like Zinc finger"/>
    <property type="match status" value="1"/>
</dbReference>
<evidence type="ECO:0000256" key="2">
    <source>
        <dbReference type="ARBA" id="ARBA00022771"/>
    </source>
</evidence>
<dbReference type="KEGG" id="tut:107370040"/>
<evidence type="ECO:0000256" key="1">
    <source>
        <dbReference type="ARBA" id="ARBA00022723"/>
    </source>
</evidence>
<dbReference type="SMART" id="SM00213">
    <property type="entry name" value="UBQ"/>
    <property type="match status" value="1"/>
</dbReference>
<evidence type="ECO:0000259" key="7">
    <source>
        <dbReference type="PROSITE" id="PS51039"/>
    </source>
</evidence>
<dbReference type="PRINTS" id="PR00348">
    <property type="entry name" value="UBIQUITIN"/>
</dbReference>
<protein>
    <recommendedName>
        <fullName evidence="10">Ubiquitin-like domain-containing protein</fullName>
    </recommendedName>
</protein>
<evidence type="ECO:0000313" key="8">
    <source>
        <dbReference type="EnsemblMetazoa" id="tetur01g01200.1"/>
    </source>
</evidence>
<feature type="compositionally biased region" description="Acidic residues" evidence="5">
    <location>
        <begin position="216"/>
        <end position="225"/>
    </location>
</feature>
<feature type="compositionally biased region" description="Low complexity" evidence="5">
    <location>
        <begin position="1"/>
        <end position="21"/>
    </location>
</feature>
<dbReference type="GO" id="GO:0008270">
    <property type="term" value="F:zinc ion binding"/>
    <property type="evidence" value="ECO:0007669"/>
    <property type="project" value="UniProtKB-KW"/>
</dbReference>
<feature type="region of interest" description="Disordered" evidence="5">
    <location>
        <begin position="216"/>
        <end position="248"/>
    </location>
</feature>
<feature type="compositionally biased region" description="Low complexity" evidence="5">
    <location>
        <begin position="410"/>
        <end position="428"/>
    </location>
</feature>
<feature type="domain" description="AN1-type" evidence="7">
    <location>
        <begin position="734"/>
        <end position="781"/>
    </location>
</feature>
<keyword evidence="1" id="KW-0479">Metal-binding</keyword>
<dbReference type="SUPFAM" id="SSF54236">
    <property type="entry name" value="Ubiquitin-like"/>
    <property type="match status" value="1"/>
</dbReference>
<name>T1JPX9_TETUR</name>
<feature type="compositionally biased region" description="Basic and acidic residues" evidence="5">
    <location>
        <begin position="231"/>
        <end position="248"/>
    </location>
</feature>
<dbReference type="Proteomes" id="UP000015104">
    <property type="component" value="Unassembled WGS sequence"/>
</dbReference>
<dbReference type="eggNOG" id="KOG3173">
    <property type="taxonomic scope" value="Eukaryota"/>
</dbReference>
<dbReference type="InterPro" id="IPR019956">
    <property type="entry name" value="Ubiquitin_dom"/>
</dbReference>
<dbReference type="STRING" id="32264.T1JPX9"/>
<feature type="domain" description="Ubiquitin-like" evidence="6">
    <location>
        <begin position="269"/>
        <end position="344"/>
    </location>
</feature>
<dbReference type="InterPro" id="IPR029071">
    <property type="entry name" value="Ubiquitin-like_domsf"/>
</dbReference>
<keyword evidence="9" id="KW-1185">Reference proteome</keyword>
<evidence type="ECO:0000256" key="4">
    <source>
        <dbReference type="PROSITE-ProRule" id="PRU00449"/>
    </source>
</evidence>
<dbReference type="Pfam" id="PF00240">
    <property type="entry name" value="ubiquitin"/>
    <property type="match status" value="1"/>
</dbReference>
<dbReference type="EMBL" id="CAEY01000434">
    <property type="status" value="NOT_ANNOTATED_CDS"/>
    <property type="molecule type" value="Genomic_DNA"/>
</dbReference>
<dbReference type="PROSITE" id="PS51039">
    <property type="entry name" value="ZF_AN1"/>
    <property type="match status" value="1"/>
</dbReference>
<dbReference type="eggNOG" id="KOG0001">
    <property type="taxonomic scope" value="Eukaryota"/>
</dbReference>
<proteinExistence type="predicted"/>
<dbReference type="InterPro" id="IPR053061">
    <property type="entry name" value="AN1-type_zinc_finger"/>
</dbReference>
<dbReference type="InterPro" id="IPR035896">
    <property type="entry name" value="AN1-like_Znf"/>
</dbReference>
<sequence length="800" mass="89048">MLDTPSSSSSSSPLQSPTSQPISPPTSSSPPLHIQPPISGSVTVTTMGSTFLIKSPSIPVIAQSPVNLTSASAPLGMSLTESSTITDISKVESSEKCSSAPAIYREAVRSNNNDEINGSTVSPVETQFPFKQNIESKADIKKRKKDNVDAKSDFTESEVTTPNTELRLIESRLSEVASGCHSAQPIQDFQLFPDDSIPSRYSSTSLNHYGYFPGQDGEEEEEEDQINNHIVTEEEARGRRRGEGREMDRIRTNYGSMMYTGGHRSVHQIPIYVETFSGTTFEIQILPQETIYCLKMKLQQEEGILVTQQHLIWQGEELKDDFTLEEYGIGFGAILRLVLELRGGPLNNFGHNLPAENYSDGKVGPEINLDQEAQSVNETSSNDHGCDQRSDLRQSGFVFFQDGNEIRMYSSSQRTTGTTGTDRSSIGSADPFGKFNETGDQSDSMRIGLIDIARINEQRQKENDVLRFKMREIQSKMKSLALKRCKKLPETNSTKLPLIVDVKKDSPFDSSPLRGSSSSSFSYDFNRDAKSKLIFPPLVSPSPPAKVTLQPIVKINDTCEGQTERRRSKSKLIEQFNKKYYSHKCKSNSAKSVRLSERSINKKIILDPSLTTNYENELSLTVMRNDSKDRPKTTPMTGLVNYCYHNDHNFPSYPNKVNNLKDQIGSPSTQKVTVINLNSPVMSRKDSIKDLGSVKSGVKSEPSGSRTSKDSISLSKSKSKTLPPVKNKSKLSTSKSKNRCFTCNKKLGLATRYDCRCGQMFCTQHRYSETHDCTHDYKSEGRRLIALNNPVVKASKLPKI</sequence>
<dbReference type="PANTHER" id="PTHR46728">
    <property type="entry name" value="AN1-TYPE ZINC FINGER PROTEIN 4"/>
    <property type="match status" value="1"/>
</dbReference>
<dbReference type="AlphaFoldDB" id="T1JPX9"/>
<keyword evidence="3" id="KW-0862">Zinc</keyword>
<evidence type="ECO:0000256" key="5">
    <source>
        <dbReference type="SAM" id="MobiDB-lite"/>
    </source>
</evidence>
<dbReference type="InterPro" id="IPR000626">
    <property type="entry name" value="Ubiquitin-like_dom"/>
</dbReference>
<organism evidence="8 9">
    <name type="scientific">Tetranychus urticae</name>
    <name type="common">Two-spotted spider mite</name>
    <dbReference type="NCBI Taxonomy" id="32264"/>
    <lineage>
        <taxon>Eukaryota</taxon>
        <taxon>Metazoa</taxon>
        <taxon>Ecdysozoa</taxon>
        <taxon>Arthropoda</taxon>
        <taxon>Chelicerata</taxon>
        <taxon>Arachnida</taxon>
        <taxon>Acari</taxon>
        <taxon>Acariformes</taxon>
        <taxon>Trombidiformes</taxon>
        <taxon>Prostigmata</taxon>
        <taxon>Eleutherengona</taxon>
        <taxon>Raphignathae</taxon>
        <taxon>Tetranychoidea</taxon>
        <taxon>Tetranychidae</taxon>
        <taxon>Tetranychus</taxon>
    </lineage>
</organism>
<accession>T1JPX9</accession>
<dbReference type="Gene3D" id="3.10.20.90">
    <property type="entry name" value="Phosphatidylinositol 3-kinase Catalytic Subunit, Chain A, domain 1"/>
    <property type="match status" value="1"/>
</dbReference>
<dbReference type="SUPFAM" id="SSF118310">
    <property type="entry name" value="AN1-like Zinc finger"/>
    <property type="match status" value="1"/>
</dbReference>
<keyword evidence="2 4" id="KW-0863">Zinc-finger</keyword>
<evidence type="ECO:0000259" key="6">
    <source>
        <dbReference type="PROSITE" id="PS50053"/>
    </source>
</evidence>
<feature type="region of interest" description="Disordered" evidence="5">
    <location>
        <begin position="409"/>
        <end position="440"/>
    </location>
</feature>
<dbReference type="HOGENOM" id="CLU_351734_0_0_1"/>
<dbReference type="OrthoDB" id="756206at2759"/>
<dbReference type="Pfam" id="PF01428">
    <property type="entry name" value="zf-AN1"/>
    <property type="match status" value="1"/>
</dbReference>
<dbReference type="OMA" id="QETIYCL"/>
<dbReference type="EnsemblMetazoa" id="tetur01g01200.1">
    <property type="protein sequence ID" value="tetur01g01200.1"/>
    <property type="gene ID" value="tetur01g01200"/>
</dbReference>